<evidence type="ECO:0000313" key="1">
    <source>
        <dbReference type="EMBL" id="EEB45482.1"/>
    </source>
</evidence>
<accession>B6XGT5</accession>
<dbReference type="AlphaFoldDB" id="B6XGT5"/>
<sequence length="44" mass="4918">MLTVFAEERLDIAKFTCIVCDKLTTVKHRADNKVKEAALVIDPA</sequence>
<name>B6XGT5_9GAMM</name>
<comment type="caution">
    <text evidence="1">The sequence shown here is derived from an EMBL/GenBank/DDBJ whole genome shotgun (WGS) entry which is preliminary data.</text>
</comment>
<dbReference type="Proteomes" id="UP000003729">
    <property type="component" value="Unassembled WGS sequence"/>
</dbReference>
<dbReference type="EMBL" id="ABXW01000051">
    <property type="protein sequence ID" value="EEB45482.1"/>
    <property type="molecule type" value="Genomic_DNA"/>
</dbReference>
<reference evidence="1 2" key="1">
    <citation type="submission" date="2008-10" db="EMBL/GenBank/DDBJ databases">
        <title>Draft genome sequence of Providencia alcalifaciens (DSM 30120).</title>
        <authorList>
            <person name="Sudarsanam P."/>
            <person name="Ley R."/>
            <person name="Guruge J."/>
            <person name="Turnbaugh P.J."/>
            <person name="Mahowald M."/>
            <person name="Liep D."/>
            <person name="Gordon J."/>
        </authorList>
    </citation>
    <scope>NUCLEOTIDE SEQUENCE [LARGE SCALE GENOMIC DNA]</scope>
    <source>
        <strain evidence="1 2">DSM 30120</strain>
    </source>
</reference>
<evidence type="ECO:0000313" key="2">
    <source>
        <dbReference type="Proteomes" id="UP000003729"/>
    </source>
</evidence>
<reference evidence="1 2" key="2">
    <citation type="submission" date="2008-10" db="EMBL/GenBank/DDBJ databases">
        <authorList>
            <person name="Fulton L."/>
            <person name="Clifton S."/>
            <person name="Fulton B."/>
            <person name="Xu J."/>
            <person name="Minx P."/>
            <person name="Pepin K.H."/>
            <person name="Johnson M."/>
            <person name="Bhonagiri V."/>
            <person name="Nash W.E."/>
            <person name="Mardis E.R."/>
            <person name="Wilson R.K."/>
        </authorList>
    </citation>
    <scope>NUCLEOTIDE SEQUENCE [LARGE SCALE GENOMIC DNA]</scope>
    <source>
        <strain evidence="1 2">DSM 30120</strain>
    </source>
</reference>
<proteinExistence type="predicted"/>
<protein>
    <submittedName>
        <fullName evidence="1">Uncharacterized protein</fullName>
    </submittedName>
</protein>
<gene>
    <name evidence="1" type="ORF">PROVALCAL_02571</name>
</gene>
<organism evidence="1 2">
    <name type="scientific">Providencia alcalifaciens DSM 30120</name>
    <dbReference type="NCBI Taxonomy" id="520999"/>
    <lineage>
        <taxon>Bacteria</taxon>
        <taxon>Pseudomonadati</taxon>
        <taxon>Pseudomonadota</taxon>
        <taxon>Gammaproteobacteria</taxon>
        <taxon>Enterobacterales</taxon>
        <taxon>Morganellaceae</taxon>
        <taxon>Providencia</taxon>
    </lineage>
</organism>